<reference evidence="2 3" key="1">
    <citation type="submission" date="2014-09" db="EMBL/GenBank/DDBJ databases">
        <authorList>
            <person name="Martin A.A."/>
        </authorList>
    </citation>
    <scope>NUCLEOTIDE SEQUENCE</scope>
    <source>
        <strain evidence="3">ED321</strain>
        <strain evidence="2">ED321 Heterogonic</strain>
    </source>
</reference>
<dbReference type="WBParaSite" id="SRAE_2000456800.1">
    <property type="protein sequence ID" value="SRAE_2000456800.1"/>
    <property type="gene ID" value="WBGene00264800"/>
</dbReference>
<gene>
    <name evidence="2 4 5" type="ORF">SRAE_2000456800</name>
</gene>
<protein>
    <submittedName>
        <fullName evidence="2 4">Uncharacterized protein</fullName>
    </submittedName>
</protein>
<organism evidence="2">
    <name type="scientific">Strongyloides ratti</name>
    <name type="common">Parasitic roundworm</name>
    <dbReference type="NCBI Taxonomy" id="34506"/>
    <lineage>
        <taxon>Eukaryota</taxon>
        <taxon>Metazoa</taxon>
        <taxon>Ecdysozoa</taxon>
        <taxon>Nematoda</taxon>
        <taxon>Chromadorea</taxon>
        <taxon>Rhabditida</taxon>
        <taxon>Tylenchina</taxon>
        <taxon>Panagrolaimomorpha</taxon>
        <taxon>Strongyloidoidea</taxon>
        <taxon>Strongyloididae</taxon>
        <taxon>Strongyloides</taxon>
    </lineage>
</organism>
<evidence type="ECO:0000313" key="4">
    <source>
        <dbReference type="WBParaSite" id="SRAE_2000456800.1"/>
    </source>
</evidence>
<dbReference type="GeneID" id="36382293"/>
<proteinExistence type="predicted"/>
<dbReference type="CTD" id="36382293"/>
<evidence type="ECO:0000313" key="3">
    <source>
        <dbReference type="Proteomes" id="UP000035682"/>
    </source>
</evidence>
<keyword evidence="3" id="KW-1185">Reference proteome</keyword>
<accession>A0A090LJA6</accession>
<name>A0A090LJA6_STRRB</name>
<evidence type="ECO:0000256" key="1">
    <source>
        <dbReference type="SAM" id="SignalP"/>
    </source>
</evidence>
<dbReference type="AlphaFoldDB" id="A0A090LJA6"/>
<evidence type="ECO:0000313" key="5">
    <source>
        <dbReference type="WormBase" id="SRAE_2000456800"/>
    </source>
</evidence>
<dbReference type="RefSeq" id="XP_024509121.1">
    <property type="nucleotide sequence ID" value="XM_024643453.1"/>
</dbReference>
<dbReference type="WormBase" id="SRAE_2000456800">
    <property type="protein sequence ID" value="SRP05649"/>
    <property type="gene ID" value="WBGene00264800"/>
</dbReference>
<reference evidence="4" key="2">
    <citation type="submission" date="2020-12" db="UniProtKB">
        <authorList>
            <consortium name="WormBaseParasite"/>
        </authorList>
    </citation>
    <scope>IDENTIFICATION</scope>
</reference>
<feature type="signal peptide" evidence="1">
    <location>
        <begin position="1"/>
        <end position="22"/>
    </location>
</feature>
<keyword evidence="1" id="KW-0732">Signal</keyword>
<dbReference type="Proteomes" id="UP000035682">
    <property type="component" value="Unplaced"/>
</dbReference>
<dbReference type="EMBL" id="LN609529">
    <property type="protein sequence ID" value="CEF69922.1"/>
    <property type="molecule type" value="Genomic_DNA"/>
</dbReference>
<sequence>MSSYIFYIQIILFIYKIFLCDCFREDCTGHNNQGPCFLYFRPEEKAFGKVLTMLDKSVAITIKKESAGYKKNKDALLFVNGFILRHVDQNTMKTICQRMSNGVVYKNPTILILKSDYENSGSLRRPSMSGSIRGQPVVQRPNTRWMMIQRMKLFRRNSINRAF</sequence>
<evidence type="ECO:0000313" key="2">
    <source>
        <dbReference type="EMBL" id="CEF69922.1"/>
    </source>
</evidence>
<feature type="chain" id="PRO_5015030799" evidence="1">
    <location>
        <begin position="23"/>
        <end position="163"/>
    </location>
</feature>